<dbReference type="InterPro" id="IPR011766">
    <property type="entry name" value="TPP_enzyme_TPP-bd"/>
</dbReference>
<dbReference type="RefSeq" id="WP_158052366.1">
    <property type="nucleotide sequence ID" value="NZ_WBKB01000005.1"/>
</dbReference>
<dbReference type="AlphaFoldDB" id="A0A7J5B9T1"/>
<dbReference type="Pfam" id="PF00205">
    <property type="entry name" value="TPP_enzyme_M"/>
    <property type="match status" value="1"/>
</dbReference>
<evidence type="ECO:0000259" key="7">
    <source>
        <dbReference type="Pfam" id="PF02776"/>
    </source>
</evidence>
<dbReference type="GO" id="GO:0005948">
    <property type="term" value="C:acetolactate synthase complex"/>
    <property type="evidence" value="ECO:0007669"/>
    <property type="project" value="TreeGrafter"/>
</dbReference>
<dbReference type="Proteomes" id="UP000433493">
    <property type="component" value="Unassembled WGS sequence"/>
</dbReference>
<sequence>MTETVNLPDGVVTDNVGLAVLTTLKNYGIDTIFGIPGTHNLEFYRHLEPLGIRAVTARHEQGAGYAADGWSHQSGKPGVVITTSGPGLLNALSSAATAFCESRPMIVLAPGVPLGSEFADVGLLHETKDTLGAAAAVVEWARRVSTPEEAIAAVHDAFELFATGRPRPVYIEIPLNVLEGPGPVGEGLLAAREFSAPTAAGRESIQAAVNVLAEAKSPVILAGGGSIPAGDHLRELAEFLDAPVITTLNGKGAIPESHPLALGSALRFQSAHEVVNNADVVLAIGTKIAEVEMWWGQLEPKGKLIRVDLLESQINKNLEADLGIVGSSASVVPALVQSLTETGADEQRNTPGEERVKKALAEFATEGETFAPDLTAVAKAVAAGVPDNVVISGDSSQICYFGTSTNIPVESAKSFLYMATYATLGYGLPAAIGAKIASPERPVVSVLGDGALMFSVQEFATAVEQGVDIVVVVVDNGGYREIEQNEADRGIPPIGVRLTQPNWPALAEAFGGTGHALADAAELPTLVARAVADGGVQLIHVPLALFQ</sequence>
<evidence type="ECO:0000259" key="6">
    <source>
        <dbReference type="Pfam" id="PF02775"/>
    </source>
</evidence>
<feature type="domain" description="Thiamine pyrophosphate enzyme TPP-binding" evidence="6">
    <location>
        <begin position="407"/>
        <end position="541"/>
    </location>
</feature>
<dbReference type="Pfam" id="PF02775">
    <property type="entry name" value="TPP_enzyme_C"/>
    <property type="match status" value="1"/>
</dbReference>
<accession>A0A7J5B9T1</accession>
<evidence type="ECO:0000256" key="3">
    <source>
        <dbReference type="ARBA" id="ARBA00023052"/>
    </source>
</evidence>
<comment type="similarity">
    <text evidence="2 4">Belongs to the TPP enzyme family.</text>
</comment>
<feature type="domain" description="Thiamine pyrophosphate enzyme N-terminal TPP-binding" evidence="7">
    <location>
        <begin position="15"/>
        <end position="116"/>
    </location>
</feature>
<dbReference type="Gene3D" id="3.40.50.970">
    <property type="match status" value="2"/>
</dbReference>
<comment type="cofactor">
    <cofactor evidence="1">
        <name>thiamine diphosphate</name>
        <dbReference type="ChEBI" id="CHEBI:58937"/>
    </cofactor>
</comment>
<evidence type="ECO:0000313" key="9">
    <source>
        <dbReference type="Proteomes" id="UP000433493"/>
    </source>
</evidence>
<dbReference type="GO" id="GO:0009097">
    <property type="term" value="P:isoleucine biosynthetic process"/>
    <property type="evidence" value="ECO:0007669"/>
    <property type="project" value="TreeGrafter"/>
</dbReference>
<dbReference type="Gene3D" id="3.40.50.1220">
    <property type="entry name" value="TPP-binding domain"/>
    <property type="match status" value="1"/>
</dbReference>
<dbReference type="GO" id="GO:0050660">
    <property type="term" value="F:flavin adenine dinucleotide binding"/>
    <property type="evidence" value="ECO:0007669"/>
    <property type="project" value="TreeGrafter"/>
</dbReference>
<dbReference type="InterPro" id="IPR029035">
    <property type="entry name" value="DHS-like_NAD/FAD-binding_dom"/>
</dbReference>
<dbReference type="InterPro" id="IPR012001">
    <property type="entry name" value="Thiamin_PyroP_enz_TPP-bd_dom"/>
</dbReference>
<dbReference type="PANTHER" id="PTHR18968">
    <property type="entry name" value="THIAMINE PYROPHOSPHATE ENZYMES"/>
    <property type="match status" value="1"/>
</dbReference>
<dbReference type="InterPro" id="IPR012000">
    <property type="entry name" value="Thiamin_PyroP_enz_cen_dom"/>
</dbReference>
<dbReference type="GO" id="GO:0009099">
    <property type="term" value="P:L-valine biosynthetic process"/>
    <property type="evidence" value="ECO:0007669"/>
    <property type="project" value="TreeGrafter"/>
</dbReference>
<keyword evidence="3 4" id="KW-0786">Thiamine pyrophosphate</keyword>
<dbReference type="CDD" id="cd07035">
    <property type="entry name" value="TPP_PYR_POX_like"/>
    <property type="match status" value="1"/>
</dbReference>
<organism evidence="8 9">
    <name type="scientific">Gulosibacter chungangensis</name>
    <dbReference type="NCBI Taxonomy" id="979746"/>
    <lineage>
        <taxon>Bacteria</taxon>
        <taxon>Bacillati</taxon>
        <taxon>Actinomycetota</taxon>
        <taxon>Actinomycetes</taxon>
        <taxon>Micrococcales</taxon>
        <taxon>Microbacteriaceae</taxon>
        <taxon>Gulosibacter</taxon>
    </lineage>
</organism>
<feature type="domain" description="Thiamine pyrophosphate enzyme central" evidence="5">
    <location>
        <begin position="205"/>
        <end position="335"/>
    </location>
</feature>
<keyword evidence="9" id="KW-1185">Reference proteome</keyword>
<dbReference type="GO" id="GO:0030976">
    <property type="term" value="F:thiamine pyrophosphate binding"/>
    <property type="evidence" value="ECO:0007669"/>
    <property type="project" value="InterPro"/>
</dbReference>
<evidence type="ECO:0000259" key="5">
    <source>
        <dbReference type="Pfam" id="PF00205"/>
    </source>
</evidence>
<protein>
    <submittedName>
        <fullName evidence="8">Thiamine pyrophosphate-binding protein</fullName>
    </submittedName>
</protein>
<evidence type="ECO:0000313" key="8">
    <source>
        <dbReference type="EMBL" id="KAB1642563.1"/>
    </source>
</evidence>
<dbReference type="InterPro" id="IPR029061">
    <property type="entry name" value="THDP-binding"/>
</dbReference>
<evidence type="ECO:0000256" key="2">
    <source>
        <dbReference type="ARBA" id="ARBA00007812"/>
    </source>
</evidence>
<name>A0A7J5B9T1_9MICO</name>
<proteinExistence type="inferred from homology"/>
<dbReference type="SUPFAM" id="SSF52518">
    <property type="entry name" value="Thiamin diphosphate-binding fold (THDP-binding)"/>
    <property type="match status" value="2"/>
</dbReference>
<dbReference type="Pfam" id="PF02776">
    <property type="entry name" value="TPP_enzyme_N"/>
    <property type="match status" value="1"/>
</dbReference>
<reference evidence="8 9" key="1">
    <citation type="submission" date="2019-09" db="EMBL/GenBank/DDBJ databases">
        <title>Phylogeny of genus Pseudoclavibacter and closely related genus.</title>
        <authorList>
            <person name="Li Y."/>
        </authorList>
    </citation>
    <scope>NUCLEOTIDE SEQUENCE [LARGE SCALE GENOMIC DNA]</scope>
    <source>
        <strain evidence="8 9">KCTC 13959</strain>
    </source>
</reference>
<dbReference type="PANTHER" id="PTHR18968:SF13">
    <property type="entry name" value="ACETOLACTATE SYNTHASE CATALYTIC SUBUNIT, MITOCHONDRIAL"/>
    <property type="match status" value="1"/>
</dbReference>
<dbReference type="InterPro" id="IPR045229">
    <property type="entry name" value="TPP_enz"/>
</dbReference>
<evidence type="ECO:0000256" key="4">
    <source>
        <dbReference type="RuleBase" id="RU362132"/>
    </source>
</evidence>
<dbReference type="SUPFAM" id="SSF52467">
    <property type="entry name" value="DHS-like NAD/FAD-binding domain"/>
    <property type="match status" value="1"/>
</dbReference>
<dbReference type="CDD" id="cd00568">
    <property type="entry name" value="TPP_enzymes"/>
    <property type="match status" value="1"/>
</dbReference>
<gene>
    <name evidence="8" type="ORF">F8O05_08805</name>
</gene>
<dbReference type="GO" id="GO:0000287">
    <property type="term" value="F:magnesium ion binding"/>
    <property type="evidence" value="ECO:0007669"/>
    <property type="project" value="InterPro"/>
</dbReference>
<evidence type="ECO:0000256" key="1">
    <source>
        <dbReference type="ARBA" id="ARBA00001964"/>
    </source>
</evidence>
<dbReference type="EMBL" id="WBKB01000005">
    <property type="protein sequence ID" value="KAB1642563.1"/>
    <property type="molecule type" value="Genomic_DNA"/>
</dbReference>
<dbReference type="GO" id="GO:0003984">
    <property type="term" value="F:acetolactate synthase activity"/>
    <property type="evidence" value="ECO:0007669"/>
    <property type="project" value="TreeGrafter"/>
</dbReference>
<dbReference type="OrthoDB" id="4494979at2"/>
<comment type="caution">
    <text evidence="8">The sequence shown here is derived from an EMBL/GenBank/DDBJ whole genome shotgun (WGS) entry which is preliminary data.</text>
</comment>
<dbReference type="PROSITE" id="PS00187">
    <property type="entry name" value="TPP_ENZYMES"/>
    <property type="match status" value="1"/>
</dbReference>
<dbReference type="InterPro" id="IPR000399">
    <property type="entry name" value="TPP-bd_CS"/>
</dbReference>